<evidence type="ECO:0000259" key="7">
    <source>
        <dbReference type="PROSITE" id="PS51005"/>
    </source>
</evidence>
<evidence type="ECO:0000313" key="8">
    <source>
        <dbReference type="EMBL" id="CAB4300802.1"/>
    </source>
</evidence>
<dbReference type="EMBL" id="CAEKKB010000002">
    <property type="protein sequence ID" value="CAB4300802.1"/>
    <property type="molecule type" value="Genomic_DNA"/>
</dbReference>
<keyword evidence="6" id="KW-0812">Transmembrane</keyword>
<feature type="domain" description="NAC" evidence="7">
    <location>
        <begin position="16"/>
        <end position="100"/>
    </location>
</feature>
<sequence length="100" mass="11283">MSSISTMEERDSIPVVLPGFRFYPTEEVLVSYYLKKKIEGKDSNFSHIIPEIDVCKHEPCDVPGNPLIFLTSSSLPISSFLLVLCFCLYKFMIMITSVVG</sequence>
<keyword evidence="6" id="KW-1133">Transmembrane helix</keyword>
<dbReference type="AlphaFoldDB" id="A0A6J5WMC3"/>
<dbReference type="Gene3D" id="2.170.150.80">
    <property type="entry name" value="NAC domain"/>
    <property type="match status" value="1"/>
</dbReference>
<dbReference type="Pfam" id="PF02365">
    <property type="entry name" value="NAM"/>
    <property type="match status" value="1"/>
</dbReference>
<evidence type="ECO:0000256" key="5">
    <source>
        <dbReference type="ARBA" id="ARBA00023242"/>
    </source>
</evidence>
<dbReference type="GO" id="GO:0003677">
    <property type="term" value="F:DNA binding"/>
    <property type="evidence" value="ECO:0007669"/>
    <property type="project" value="UniProtKB-KW"/>
</dbReference>
<keyword evidence="5" id="KW-0539">Nucleus</keyword>
<proteinExistence type="predicted"/>
<keyword evidence="2" id="KW-0805">Transcription regulation</keyword>
<protein>
    <recommendedName>
        <fullName evidence="7">NAC domain-containing protein</fullName>
    </recommendedName>
</protein>
<dbReference type="InterPro" id="IPR003441">
    <property type="entry name" value="NAC-dom"/>
</dbReference>
<reference evidence="9" key="1">
    <citation type="journal article" date="2020" name="Genome Biol.">
        <title>Gamete binning: chromosome-level and haplotype-resolved genome assembly enabled by high-throughput single-cell sequencing of gamete genomes.</title>
        <authorList>
            <person name="Campoy J.A."/>
            <person name="Sun H."/>
            <person name="Goel M."/>
            <person name="Jiao W.-B."/>
            <person name="Folz-Donahue K."/>
            <person name="Wang N."/>
            <person name="Rubio M."/>
            <person name="Liu C."/>
            <person name="Kukat C."/>
            <person name="Ruiz D."/>
            <person name="Huettel B."/>
            <person name="Schneeberger K."/>
        </authorList>
    </citation>
    <scope>NUCLEOTIDE SEQUENCE [LARGE SCALE GENOMIC DNA]</scope>
    <source>
        <strain evidence="9">cv. Rojo Pasion</strain>
    </source>
</reference>
<dbReference type="Proteomes" id="UP000507245">
    <property type="component" value="Unassembled WGS sequence"/>
</dbReference>
<dbReference type="InterPro" id="IPR036093">
    <property type="entry name" value="NAC_dom_sf"/>
</dbReference>
<keyword evidence="9" id="KW-1185">Reference proteome</keyword>
<dbReference type="PANTHER" id="PTHR31989">
    <property type="entry name" value="NAC DOMAIN-CONTAINING PROTEIN 82-RELATED"/>
    <property type="match status" value="1"/>
</dbReference>
<dbReference type="PROSITE" id="PS51005">
    <property type="entry name" value="NAC"/>
    <property type="match status" value="1"/>
</dbReference>
<evidence type="ECO:0000313" key="9">
    <source>
        <dbReference type="Proteomes" id="UP000507245"/>
    </source>
</evidence>
<keyword evidence="3" id="KW-0238">DNA-binding</keyword>
<dbReference type="OrthoDB" id="730183at2759"/>
<accession>A0A6J5WMC3</accession>
<evidence type="ECO:0000256" key="2">
    <source>
        <dbReference type="ARBA" id="ARBA00023015"/>
    </source>
</evidence>
<gene>
    <name evidence="8" type="ORF">ORAREDHAP_LOCUS16079</name>
</gene>
<organism evidence="8 9">
    <name type="scientific">Prunus armeniaca</name>
    <name type="common">Apricot</name>
    <name type="synonym">Armeniaca vulgaris</name>
    <dbReference type="NCBI Taxonomy" id="36596"/>
    <lineage>
        <taxon>Eukaryota</taxon>
        <taxon>Viridiplantae</taxon>
        <taxon>Streptophyta</taxon>
        <taxon>Embryophyta</taxon>
        <taxon>Tracheophyta</taxon>
        <taxon>Spermatophyta</taxon>
        <taxon>Magnoliopsida</taxon>
        <taxon>eudicotyledons</taxon>
        <taxon>Gunneridae</taxon>
        <taxon>Pentapetalae</taxon>
        <taxon>rosids</taxon>
        <taxon>fabids</taxon>
        <taxon>Rosales</taxon>
        <taxon>Rosaceae</taxon>
        <taxon>Amygdaloideae</taxon>
        <taxon>Amygdaleae</taxon>
        <taxon>Prunus</taxon>
    </lineage>
</organism>
<name>A0A6J5WMC3_PRUAR</name>
<dbReference type="GO" id="GO:0006355">
    <property type="term" value="P:regulation of DNA-templated transcription"/>
    <property type="evidence" value="ECO:0007669"/>
    <property type="project" value="InterPro"/>
</dbReference>
<evidence type="ECO:0000256" key="4">
    <source>
        <dbReference type="ARBA" id="ARBA00023163"/>
    </source>
</evidence>
<evidence type="ECO:0000256" key="3">
    <source>
        <dbReference type="ARBA" id="ARBA00023125"/>
    </source>
</evidence>
<comment type="subcellular location">
    <subcellularLocation>
        <location evidence="1">Nucleus</location>
    </subcellularLocation>
</comment>
<dbReference type="GO" id="GO:0005634">
    <property type="term" value="C:nucleus"/>
    <property type="evidence" value="ECO:0007669"/>
    <property type="project" value="UniProtKB-SubCell"/>
</dbReference>
<dbReference type="SUPFAM" id="SSF101941">
    <property type="entry name" value="NAC domain"/>
    <property type="match status" value="1"/>
</dbReference>
<evidence type="ECO:0000256" key="6">
    <source>
        <dbReference type="SAM" id="Phobius"/>
    </source>
</evidence>
<feature type="transmembrane region" description="Helical" evidence="6">
    <location>
        <begin position="67"/>
        <end position="89"/>
    </location>
</feature>
<evidence type="ECO:0000256" key="1">
    <source>
        <dbReference type="ARBA" id="ARBA00004123"/>
    </source>
</evidence>
<keyword evidence="6" id="KW-0472">Membrane</keyword>
<keyword evidence="4" id="KW-0804">Transcription</keyword>